<feature type="domain" description="Flagellin C-terminal" evidence="5">
    <location>
        <begin position="246"/>
        <end position="325"/>
    </location>
</feature>
<evidence type="ECO:0000259" key="5">
    <source>
        <dbReference type="Pfam" id="PF00700"/>
    </source>
</evidence>
<organism evidence="6 7">
    <name type="scientific">Sulfuritortus calidifontis</name>
    <dbReference type="NCBI Taxonomy" id="1914471"/>
    <lineage>
        <taxon>Bacteria</taxon>
        <taxon>Pseudomonadati</taxon>
        <taxon>Pseudomonadota</taxon>
        <taxon>Betaproteobacteria</taxon>
        <taxon>Nitrosomonadales</taxon>
        <taxon>Thiobacillaceae</taxon>
        <taxon>Sulfuritortus</taxon>
    </lineage>
</organism>
<protein>
    <recommendedName>
        <fullName evidence="3">Flagellin</fullName>
    </recommendedName>
</protein>
<proteinExistence type="inferred from homology"/>
<dbReference type="GO" id="GO:0009288">
    <property type="term" value="C:bacterial-type flagellum"/>
    <property type="evidence" value="ECO:0007669"/>
    <property type="project" value="UniProtKB-SubCell"/>
</dbReference>
<dbReference type="GO" id="GO:0005198">
    <property type="term" value="F:structural molecule activity"/>
    <property type="evidence" value="ECO:0007669"/>
    <property type="project" value="UniProtKB-UniRule"/>
</dbReference>
<dbReference type="RefSeq" id="WP_126460664.1">
    <property type="nucleotide sequence ID" value="NZ_AP018721.1"/>
</dbReference>
<comment type="subcellular location">
    <subcellularLocation>
        <location evidence="3">Secreted</location>
    </subcellularLocation>
    <subcellularLocation>
        <location evidence="3">Bacterial flagellum</location>
    </subcellularLocation>
</comment>
<keyword evidence="6" id="KW-0966">Cell projection</keyword>
<dbReference type="AlphaFoldDB" id="A0A4R3JUD1"/>
<dbReference type="Pfam" id="PF00669">
    <property type="entry name" value="Flagellin_N"/>
    <property type="match status" value="1"/>
</dbReference>
<keyword evidence="2 3" id="KW-0975">Bacterial flagellum</keyword>
<evidence type="ECO:0000313" key="7">
    <source>
        <dbReference type="Proteomes" id="UP000295135"/>
    </source>
</evidence>
<dbReference type="Proteomes" id="UP000295135">
    <property type="component" value="Unassembled WGS sequence"/>
</dbReference>
<gene>
    <name evidence="6" type="ORF">EDC61_11729</name>
</gene>
<dbReference type="InterPro" id="IPR046358">
    <property type="entry name" value="Flagellin_C"/>
</dbReference>
<evidence type="ECO:0000259" key="4">
    <source>
        <dbReference type="Pfam" id="PF00669"/>
    </source>
</evidence>
<feature type="domain" description="Flagellin N-terminal" evidence="4">
    <location>
        <begin position="9"/>
        <end position="143"/>
    </location>
</feature>
<dbReference type="InterPro" id="IPR001029">
    <property type="entry name" value="Flagellin_N"/>
</dbReference>
<evidence type="ECO:0000256" key="1">
    <source>
        <dbReference type="ARBA" id="ARBA00005709"/>
    </source>
</evidence>
<dbReference type="OrthoDB" id="9808068at2"/>
<keyword evidence="3" id="KW-0964">Secreted</keyword>
<reference evidence="6 7" key="1">
    <citation type="submission" date="2019-03" db="EMBL/GenBank/DDBJ databases">
        <title>Genomic Encyclopedia of Type Strains, Phase IV (KMG-IV): sequencing the most valuable type-strain genomes for metagenomic binning, comparative biology and taxonomic classification.</title>
        <authorList>
            <person name="Goeker M."/>
        </authorList>
    </citation>
    <scope>NUCLEOTIDE SEQUENCE [LARGE SCALE GENOMIC DNA]</scope>
    <source>
        <strain evidence="6 7">DSM 103923</strain>
    </source>
</reference>
<accession>A0A4R3JUD1</accession>
<keyword evidence="7" id="KW-1185">Reference proteome</keyword>
<keyword evidence="6" id="KW-0282">Flagellum</keyword>
<dbReference type="SUPFAM" id="SSF64518">
    <property type="entry name" value="Phase 1 flagellin"/>
    <property type="match status" value="1"/>
</dbReference>
<evidence type="ECO:0000256" key="2">
    <source>
        <dbReference type="ARBA" id="ARBA00023143"/>
    </source>
</evidence>
<evidence type="ECO:0000313" key="6">
    <source>
        <dbReference type="EMBL" id="TCS70124.1"/>
    </source>
</evidence>
<comment type="function">
    <text evidence="3">Flagellin is the subunit protein which polymerizes to form the filaments of bacterial flagella.</text>
</comment>
<keyword evidence="6" id="KW-0969">Cilium</keyword>
<dbReference type="Gene3D" id="1.20.1330.10">
    <property type="entry name" value="f41 fragment of flagellin, N-terminal domain"/>
    <property type="match status" value="1"/>
</dbReference>
<comment type="similarity">
    <text evidence="1 3">Belongs to the bacterial flagellin family.</text>
</comment>
<sequence length="325" mass="34169">MGVGDISLTAAMRSNLASLQQTSTFMARTQERLSTFKKVNSALDNPGSYFTARANNQRADLLNGLKDNIGQAIQTIKSADNTVKGITTLIENLRAQINSARTARTQTGSAALMRGVASGMAQLYKQIDNLRRDAGYNGVSLLSSGVAMKINFNENATTSLKFSGFAGTLSGLGLITSGASMGTGNQVVSGATAGEIATALYTEFKVGYVDVDGTTKTATINFSSATFTGTAGDTRLERLESSLNLALSRLQKESSTLAANLSILTARETFITDTVNTLVEGANKLTAADTNEEGANMLLLQTRQSLGVTSLSLASQSAQSILRLF</sequence>
<comment type="caution">
    <text evidence="6">The sequence shown here is derived from an EMBL/GenBank/DDBJ whole genome shotgun (WGS) entry which is preliminary data.</text>
</comment>
<name>A0A4R3JUD1_9PROT</name>
<dbReference type="Pfam" id="PF00700">
    <property type="entry name" value="Flagellin_C"/>
    <property type="match status" value="1"/>
</dbReference>
<evidence type="ECO:0000256" key="3">
    <source>
        <dbReference type="RuleBase" id="RU362073"/>
    </source>
</evidence>
<dbReference type="GO" id="GO:0005576">
    <property type="term" value="C:extracellular region"/>
    <property type="evidence" value="ECO:0007669"/>
    <property type="project" value="UniProtKB-SubCell"/>
</dbReference>
<dbReference type="EMBL" id="SLZY01000017">
    <property type="protein sequence ID" value="TCS70124.1"/>
    <property type="molecule type" value="Genomic_DNA"/>
</dbReference>